<sequence>MNSKSNMESVNKVIWTEAAKFTFEEILEFLKFKWGQKQIDDFYFLADKTINRIQENPLQFPIYPDSKNIRRALVHQNVSLFFKIIQENNEIYLMFFFDNRKRPMQFL</sequence>
<gene>
    <name evidence="1" type="ORF">HU137_01550</name>
</gene>
<dbReference type="Gene3D" id="3.30.2310.20">
    <property type="entry name" value="RelE-like"/>
    <property type="match status" value="1"/>
</dbReference>
<evidence type="ECO:0008006" key="3">
    <source>
        <dbReference type="Google" id="ProtNLM"/>
    </source>
</evidence>
<name>A0A838ZL53_9FLAO</name>
<dbReference type="EMBL" id="JACDZE010000001">
    <property type="protein sequence ID" value="MBA5628450.1"/>
    <property type="molecule type" value="Genomic_DNA"/>
</dbReference>
<comment type="caution">
    <text evidence="1">The sequence shown here is derived from an EMBL/GenBank/DDBJ whole genome shotgun (WGS) entry which is preliminary data.</text>
</comment>
<proteinExistence type="predicted"/>
<protein>
    <recommendedName>
        <fullName evidence="3">Plasmid stabilization system protein ParE</fullName>
    </recommendedName>
</protein>
<accession>A0A838ZL53</accession>
<dbReference type="Proteomes" id="UP000552241">
    <property type="component" value="Unassembled WGS sequence"/>
</dbReference>
<reference evidence="1 2" key="1">
    <citation type="submission" date="2020-07" db="EMBL/GenBank/DDBJ databases">
        <title>Moheibacter lacus sp. nov., a member of the family Flavobacteriaceae isolated from freshwater lake sediment.</title>
        <authorList>
            <person name="Liu Y."/>
        </authorList>
    </citation>
    <scope>NUCLEOTIDE SEQUENCE [LARGE SCALE GENOMIC DNA]</scope>
    <source>
        <strain evidence="1 2">BDHS18</strain>
    </source>
</reference>
<evidence type="ECO:0000313" key="1">
    <source>
        <dbReference type="EMBL" id="MBA5628450.1"/>
    </source>
</evidence>
<evidence type="ECO:0000313" key="2">
    <source>
        <dbReference type="Proteomes" id="UP000552241"/>
    </source>
</evidence>
<dbReference type="InterPro" id="IPR035093">
    <property type="entry name" value="RelE/ParE_toxin_dom_sf"/>
</dbReference>
<keyword evidence="2" id="KW-1185">Reference proteome</keyword>
<dbReference type="AlphaFoldDB" id="A0A838ZL53"/>
<dbReference type="RefSeq" id="WP_182042049.1">
    <property type="nucleotide sequence ID" value="NZ_JACDZE010000001.1"/>
</dbReference>
<organism evidence="1 2">
    <name type="scientific">Moheibacter lacus</name>
    <dbReference type="NCBI Taxonomy" id="2745851"/>
    <lineage>
        <taxon>Bacteria</taxon>
        <taxon>Pseudomonadati</taxon>
        <taxon>Bacteroidota</taxon>
        <taxon>Flavobacteriia</taxon>
        <taxon>Flavobacteriales</taxon>
        <taxon>Weeksellaceae</taxon>
        <taxon>Moheibacter</taxon>
    </lineage>
</organism>